<dbReference type="OrthoDB" id="10500475at2759"/>
<comment type="caution">
    <text evidence="1">The sequence shown here is derived from an EMBL/GenBank/DDBJ whole genome shotgun (WGS) entry which is preliminary data.</text>
</comment>
<gene>
    <name evidence="1" type="ORF">AMORRO_LOCUS13421</name>
</gene>
<reference evidence="1" key="1">
    <citation type="submission" date="2021-06" db="EMBL/GenBank/DDBJ databases">
        <authorList>
            <person name="Kallberg Y."/>
            <person name="Tangrot J."/>
            <person name="Rosling A."/>
        </authorList>
    </citation>
    <scope>NUCLEOTIDE SEQUENCE</scope>
    <source>
        <strain evidence="1">CL551</strain>
    </source>
</reference>
<proteinExistence type="predicted"/>
<evidence type="ECO:0000313" key="2">
    <source>
        <dbReference type="Proteomes" id="UP000789342"/>
    </source>
</evidence>
<protein>
    <submittedName>
        <fullName evidence="1">11971_t:CDS:1</fullName>
    </submittedName>
</protein>
<name>A0A9N9I5B0_9GLOM</name>
<evidence type="ECO:0000313" key="1">
    <source>
        <dbReference type="EMBL" id="CAG8722327.1"/>
    </source>
</evidence>
<sequence>MDLVKIDNVPGIIAKEFKRIIKTLHVSLDINVDNRHSTLKLCKLEFFTASKVEDQICDNIDPFSDDNA</sequence>
<dbReference type="AlphaFoldDB" id="A0A9N9I5B0"/>
<keyword evidence="2" id="KW-1185">Reference proteome</keyword>
<dbReference type="EMBL" id="CAJVPV010022959">
    <property type="protein sequence ID" value="CAG8722327.1"/>
    <property type="molecule type" value="Genomic_DNA"/>
</dbReference>
<dbReference type="Proteomes" id="UP000789342">
    <property type="component" value="Unassembled WGS sequence"/>
</dbReference>
<accession>A0A9N9I5B0</accession>
<organism evidence="1 2">
    <name type="scientific">Acaulospora morrowiae</name>
    <dbReference type="NCBI Taxonomy" id="94023"/>
    <lineage>
        <taxon>Eukaryota</taxon>
        <taxon>Fungi</taxon>
        <taxon>Fungi incertae sedis</taxon>
        <taxon>Mucoromycota</taxon>
        <taxon>Glomeromycotina</taxon>
        <taxon>Glomeromycetes</taxon>
        <taxon>Diversisporales</taxon>
        <taxon>Acaulosporaceae</taxon>
        <taxon>Acaulospora</taxon>
    </lineage>
</organism>
<feature type="non-terminal residue" evidence="1">
    <location>
        <position position="68"/>
    </location>
</feature>